<feature type="transmembrane region" description="Helical" evidence="7">
    <location>
        <begin position="109"/>
        <end position="131"/>
    </location>
</feature>
<dbReference type="PROSITE" id="PS50850">
    <property type="entry name" value="MFS"/>
    <property type="match status" value="1"/>
</dbReference>
<dbReference type="InterPro" id="IPR036259">
    <property type="entry name" value="MFS_trans_sf"/>
</dbReference>
<evidence type="ECO:0000256" key="1">
    <source>
        <dbReference type="ARBA" id="ARBA00004651"/>
    </source>
</evidence>
<keyword evidence="4 7" id="KW-0812">Transmembrane</keyword>
<reference evidence="10" key="1">
    <citation type="submission" date="2016-11" db="EMBL/GenBank/DDBJ databases">
        <authorList>
            <person name="Varghese N."/>
            <person name="Submissions S."/>
        </authorList>
    </citation>
    <scope>NUCLEOTIDE SEQUENCE [LARGE SCALE GENOMIC DNA]</scope>
    <source>
        <strain evidence="10">DSM 19514</strain>
    </source>
</reference>
<dbReference type="InterPro" id="IPR020846">
    <property type="entry name" value="MFS_dom"/>
</dbReference>
<evidence type="ECO:0000256" key="2">
    <source>
        <dbReference type="ARBA" id="ARBA00022448"/>
    </source>
</evidence>
<accession>A0A1M4U391</accession>
<comment type="subcellular location">
    <subcellularLocation>
        <location evidence="1">Cell membrane</location>
        <topology evidence="1">Multi-pass membrane protein</topology>
    </subcellularLocation>
</comment>
<proteinExistence type="predicted"/>
<evidence type="ECO:0000256" key="5">
    <source>
        <dbReference type="ARBA" id="ARBA00022989"/>
    </source>
</evidence>
<dbReference type="InterPro" id="IPR011701">
    <property type="entry name" value="MFS"/>
</dbReference>
<evidence type="ECO:0000256" key="7">
    <source>
        <dbReference type="SAM" id="Phobius"/>
    </source>
</evidence>
<feature type="transmembrane region" description="Helical" evidence="7">
    <location>
        <begin position="138"/>
        <end position="159"/>
    </location>
</feature>
<keyword evidence="10" id="KW-1185">Reference proteome</keyword>
<feature type="transmembrane region" description="Helical" evidence="7">
    <location>
        <begin position="78"/>
        <end position="97"/>
    </location>
</feature>
<dbReference type="PANTHER" id="PTHR42718:SF42">
    <property type="entry name" value="EXPORT PROTEIN"/>
    <property type="match status" value="1"/>
</dbReference>
<dbReference type="PRINTS" id="PR01036">
    <property type="entry name" value="TCRTETB"/>
</dbReference>
<feature type="transmembrane region" description="Helical" evidence="7">
    <location>
        <begin position="225"/>
        <end position="248"/>
    </location>
</feature>
<feature type="transmembrane region" description="Helical" evidence="7">
    <location>
        <begin position="332"/>
        <end position="351"/>
    </location>
</feature>
<dbReference type="GO" id="GO:0005886">
    <property type="term" value="C:plasma membrane"/>
    <property type="evidence" value="ECO:0007669"/>
    <property type="project" value="UniProtKB-SubCell"/>
</dbReference>
<evidence type="ECO:0000259" key="8">
    <source>
        <dbReference type="PROSITE" id="PS50850"/>
    </source>
</evidence>
<sequence length="531" mass="55090">MDAERIQRLRWATLAVLSVSLIMLNLDNTILNVALPTLVRDLHSTTSQLQWIADSYTLVFAGLLLTGGSLGDRLGRKWIFMAGLFVFGLGSVLSAFSGSSDTLIVTRGFMGIGGAMAMPATLSIITNVFTVPKERAKAIAIWSGASGLGIALGPITGGWLLSHFWWGSVFLVNAPIVAAGILAAIWIVPNSKDVNIPKPDPVGSLLSIVALGTILWSIIEAPSKGWSSAPIVTGFVVGGFLLAVFLVWESKISHPMLRLHFFENPRFSMAASSIAIAFFVLGGASFLLTQYLQFVRGYSPLKAGALFLPLAGALLVLSPLSANVAHKFGTKVTVAFGLSVIGISAFMISLFTTSTSLLSVELTMGLVGVGLAFTMPPSAESVMGSLPRAQAGVGSATNGTLIQVGGALGVAILGSLLATSYSTHLSALRFFSMVPAQLRPVLKSSVGSALIAARSLPSSVGSQIASGGKGAFVSALSSSLLVAVGVAVLGAVLVLLILPARARGESEGQAKATDPSSIRLNDELSVAEREL</sequence>
<dbReference type="CDD" id="cd17321">
    <property type="entry name" value="MFS_MMR_MDR_like"/>
    <property type="match status" value="1"/>
</dbReference>
<organism evidence="9 10">
    <name type="scientific">Ferrithrix thermotolerans DSM 19514</name>
    <dbReference type="NCBI Taxonomy" id="1121881"/>
    <lineage>
        <taxon>Bacteria</taxon>
        <taxon>Bacillati</taxon>
        <taxon>Actinomycetota</taxon>
        <taxon>Acidimicrobiia</taxon>
        <taxon>Acidimicrobiales</taxon>
        <taxon>Acidimicrobiaceae</taxon>
        <taxon>Ferrithrix</taxon>
    </lineage>
</organism>
<dbReference type="GO" id="GO:0022857">
    <property type="term" value="F:transmembrane transporter activity"/>
    <property type="evidence" value="ECO:0007669"/>
    <property type="project" value="InterPro"/>
</dbReference>
<feature type="transmembrane region" description="Helical" evidence="7">
    <location>
        <begin position="357"/>
        <end position="379"/>
    </location>
</feature>
<keyword evidence="3" id="KW-1003">Cell membrane</keyword>
<dbReference type="EMBL" id="FQUL01000008">
    <property type="protein sequence ID" value="SHE51096.1"/>
    <property type="molecule type" value="Genomic_DNA"/>
</dbReference>
<dbReference type="AlphaFoldDB" id="A0A1M4U391"/>
<evidence type="ECO:0000313" key="9">
    <source>
        <dbReference type="EMBL" id="SHE51096.1"/>
    </source>
</evidence>
<feature type="domain" description="Major facilitator superfamily (MFS) profile" evidence="8">
    <location>
        <begin position="13"/>
        <end position="502"/>
    </location>
</feature>
<keyword evidence="2" id="KW-0813">Transport</keyword>
<name>A0A1M4U391_9ACTN</name>
<feature type="transmembrane region" description="Helical" evidence="7">
    <location>
        <begin position="12"/>
        <end position="31"/>
    </location>
</feature>
<feature type="transmembrane region" description="Helical" evidence="7">
    <location>
        <begin position="304"/>
        <end position="325"/>
    </location>
</feature>
<evidence type="ECO:0000256" key="4">
    <source>
        <dbReference type="ARBA" id="ARBA00022692"/>
    </source>
</evidence>
<feature type="transmembrane region" description="Helical" evidence="7">
    <location>
        <begin position="165"/>
        <end position="189"/>
    </location>
</feature>
<dbReference type="SUPFAM" id="SSF103473">
    <property type="entry name" value="MFS general substrate transporter"/>
    <property type="match status" value="1"/>
</dbReference>
<dbReference type="STRING" id="1121881.SAMN02745225_00817"/>
<evidence type="ECO:0000256" key="6">
    <source>
        <dbReference type="ARBA" id="ARBA00023136"/>
    </source>
</evidence>
<evidence type="ECO:0000313" key="10">
    <source>
        <dbReference type="Proteomes" id="UP000184295"/>
    </source>
</evidence>
<feature type="transmembrane region" description="Helical" evidence="7">
    <location>
        <begin position="400"/>
        <end position="421"/>
    </location>
</feature>
<gene>
    <name evidence="9" type="ORF">SAMN02745225_00817</name>
</gene>
<feature type="transmembrane region" description="Helical" evidence="7">
    <location>
        <begin position="476"/>
        <end position="498"/>
    </location>
</feature>
<dbReference type="NCBIfam" id="TIGR00711">
    <property type="entry name" value="efflux_EmrB"/>
    <property type="match status" value="1"/>
</dbReference>
<dbReference type="Gene3D" id="1.20.1720.10">
    <property type="entry name" value="Multidrug resistance protein D"/>
    <property type="match status" value="1"/>
</dbReference>
<evidence type="ECO:0000256" key="3">
    <source>
        <dbReference type="ARBA" id="ARBA00022475"/>
    </source>
</evidence>
<dbReference type="Gene3D" id="1.20.1250.20">
    <property type="entry name" value="MFS general substrate transporter like domains"/>
    <property type="match status" value="1"/>
</dbReference>
<dbReference type="Pfam" id="PF07690">
    <property type="entry name" value="MFS_1"/>
    <property type="match status" value="1"/>
</dbReference>
<feature type="transmembrane region" description="Helical" evidence="7">
    <location>
        <begin position="269"/>
        <end position="292"/>
    </location>
</feature>
<feature type="transmembrane region" description="Helical" evidence="7">
    <location>
        <begin position="201"/>
        <end position="219"/>
    </location>
</feature>
<dbReference type="Proteomes" id="UP000184295">
    <property type="component" value="Unassembled WGS sequence"/>
</dbReference>
<protein>
    <submittedName>
        <fullName evidence="9">Major Facilitator Superfamily protein</fullName>
    </submittedName>
</protein>
<dbReference type="PANTHER" id="PTHR42718">
    <property type="entry name" value="MAJOR FACILITATOR SUPERFAMILY MULTIDRUG TRANSPORTER MFSC"/>
    <property type="match status" value="1"/>
</dbReference>
<keyword evidence="5 7" id="KW-1133">Transmembrane helix</keyword>
<keyword evidence="6 7" id="KW-0472">Membrane</keyword>
<feature type="transmembrane region" description="Helical" evidence="7">
    <location>
        <begin position="51"/>
        <end position="71"/>
    </location>
</feature>
<dbReference type="InterPro" id="IPR004638">
    <property type="entry name" value="EmrB-like"/>
</dbReference>